<dbReference type="FunFam" id="3.40.50.300:FF:000397">
    <property type="entry name" value="Probable ATP-dependent RNA helicase DDX4"/>
    <property type="match status" value="1"/>
</dbReference>
<feature type="domain" description="DEAD-box RNA helicase Q" evidence="13">
    <location>
        <begin position="206"/>
        <end position="234"/>
    </location>
</feature>
<evidence type="ECO:0000256" key="7">
    <source>
        <dbReference type="ARBA" id="ARBA00047984"/>
    </source>
</evidence>
<dbReference type="Proteomes" id="UP001311799">
    <property type="component" value="Unassembled WGS sequence"/>
</dbReference>
<dbReference type="Gene3D" id="3.40.50.300">
    <property type="entry name" value="P-loop containing nucleotide triphosphate hydrolases"/>
    <property type="match status" value="2"/>
</dbReference>
<dbReference type="InterPro" id="IPR001650">
    <property type="entry name" value="Helicase_C-like"/>
</dbReference>
<dbReference type="SMART" id="SM00490">
    <property type="entry name" value="HELICc"/>
    <property type="match status" value="1"/>
</dbReference>
<sequence length="708" mass="78741">MAEKEIATNEKQGADSKKTAAYIPPHRRQQGIRDDSKFGSFNNGNGLVSTSNSSQRNNFGRNNGDARRGDQNGNFGYGKQGSSYANEMNQIVDRFSALGERTSYPSGNNRYQYGNSCGGLGGDRFGGFNDKYQDNRGYPRYSGRNRQSISGTGWDVRDGRSYYRDDEEKIFSKTKEHRTGINFDAYDNIPVEMTGSDTNKIKPMQNFMELDGIHEILLDNIKRVKYERPTPVQKFSIPTILCGRDLMACAQTGSGKTAAFLFPIVMRMLHDGPPPTPQQSSLRIRRMAYPVALVLSPTRELAIQTYEESRKFCFGTGIRTNVLYGGSEVRSQIMDLDRGSDIVVATPGRLRDLIDRGKVNLVLIKFLILDEADRMLDMGFAPQIREIVEDYDMPHSLDGRQTVMFSATFPREIQQLAKDFLHNYIFLTVGRVGATSGSIVQRVVYAEEDHKPRLLVKLLMEQGEGLTVVFVEMKRRADQIEDFLIDQNFPAVSIHGDRSQQEREHALRLFRGGQRPILVATDVAARGLDIPNITHVINLDMPCNIDDYVHRIGRTGRAGNSGLATSFVNENNKPILRDLLAALEESGQDVPEWFQDMVKSCTASFGRYSGKLGKSAPVLGTQKVNRGLHSFGSVDIRSPQGNGNFSNIGNYCSGQSASIPGSGQYSGTELLRNKKGHSGNSLNSGSGNGNNASHTRVTNRDFDHDDAW</sequence>
<feature type="domain" description="Helicase C-terminal" evidence="12">
    <location>
        <begin position="438"/>
        <end position="598"/>
    </location>
</feature>
<dbReference type="PROSITE" id="PS51195">
    <property type="entry name" value="Q_MOTIF"/>
    <property type="match status" value="1"/>
</dbReference>
<comment type="caution">
    <text evidence="14">The sequence shown here is derived from an EMBL/GenBank/DDBJ whole genome shotgun (WGS) entry which is preliminary data.</text>
</comment>
<dbReference type="InterPro" id="IPR000629">
    <property type="entry name" value="RNA-helicase_DEAD-box_CS"/>
</dbReference>
<dbReference type="CDD" id="cd18787">
    <property type="entry name" value="SF2_C_DEAD"/>
    <property type="match status" value="1"/>
</dbReference>
<feature type="short sequence motif" description="Q motif" evidence="8">
    <location>
        <begin position="206"/>
        <end position="234"/>
    </location>
</feature>
<dbReference type="PROSITE" id="PS51192">
    <property type="entry name" value="HELICASE_ATP_BIND_1"/>
    <property type="match status" value="1"/>
</dbReference>
<dbReference type="InterPro" id="IPR011545">
    <property type="entry name" value="DEAD/DEAH_box_helicase_dom"/>
</dbReference>
<keyword evidence="4 9" id="KW-0347">Helicase</keyword>
<dbReference type="SMART" id="SM00487">
    <property type="entry name" value="DEXDc"/>
    <property type="match status" value="1"/>
</dbReference>
<dbReference type="Pfam" id="PF00271">
    <property type="entry name" value="Helicase_C"/>
    <property type="match status" value="1"/>
</dbReference>
<dbReference type="InterPro" id="IPR014001">
    <property type="entry name" value="Helicase_ATP-bd"/>
</dbReference>
<dbReference type="GO" id="GO:0003724">
    <property type="term" value="F:RNA helicase activity"/>
    <property type="evidence" value="ECO:0007669"/>
    <property type="project" value="UniProtKB-EC"/>
</dbReference>
<evidence type="ECO:0000313" key="14">
    <source>
        <dbReference type="EMBL" id="KAK6589894.1"/>
    </source>
</evidence>
<keyword evidence="5 9" id="KW-0067">ATP-binding</keyword>
<feature type="compositionally biased region" description="Basic and acidic residues" evidence="10">
    <location>
        <begin position="698"/>
        <end position="708"/>
    </location>
</feature>
<evidence type="ECO:0000256" key="2">
    <source>
        <dbReference type="ARBA" id="ARBA00022741"/>
    </source>
</evidence>
<feature type="region of interest" description="Disordered" evidence="10">
    <location>
        <begin position="662"/>
        <end position="708"/>
    </location>
</feature>
<evidence type="ECO:0000256" key="1">
    <source>
        <dbReference type="ARBA" id="ARBA00012552"/>
    </source>
</evidence>
<evidence type="ECO:0000256" key="6">
    <source>
        <dbReference type="ARBA" id="ARBA00022884"/>
    </source>
</evidence>
<name>A0AAV9Y0J9_9CRYT</name>
<feature type="compositionally biased region" description="Basic and acidic residues" evidence="10">
    <location>
        <begin position="1"/>
        <end position="18"/>
    </location>
</feature>
<dbReference type="GO" id="GO:0005524">
    <property type="term" value="F:ATP binding"/>
    <property type="evidence" value="ECO:0007669"/>
    <property type="project" value="UniProtKB-KW"/>
</dbReference>
<evidence type="ECO:0000256" key="10">
    <source>
        <dbReference type="SAM" id="MobiDB-lite"/>
    </source>
</evidence>
<feature type="region of interest" description="Disordered" evidence="10">
    <location>
        <begin position="1"/>
        <end position="82"/>
    </location>
</feature>
<proteinExistence type="inferred from homology"/>
<keyword evidence="6" id="KW-0694">RNA-binding</keyword>
<comment type="catalytic activity">
    <reaction evidence="7">
        <text>ATP + H2O = ADP + phosphate + H(+)</text>
        <dbReference type="Rhea" id="RHEA:13065"/>
        <dbReference type="ChEBI" id="CHEBI:15377"/>
        <dbReference type="ChEBI" id="CHEBI:15378"/>
        <dbReference type="ChEBI" id="CHEBI:30616"/>
        <dbReference type="ChEBI" id="CHEBI:43474"/>
        <dbReference type="ChEBI" id="CHEBI:456216"/>
        <dbReference type="EC" id="3.6.4.13"/>
    </reaction>
</comment>
<evidence type="ECO:0000313" key="15">
    <source>
        <dbReference type="Proteomes" id="UP001311799"/>
    </source>
</evidence>
<evidence type="ECO:0000259" key="12">
    <source>
        <dbReference type="PROSITE" id="PS51194"/>
    </source>
</evidence>
<evidence type="ECO:0000259" key="11">
    <source>
        <dbReference type="PROSITE" id="PS51192"/>
    </source>
</evidence>
<organism evidence="14 15">
    <name type="scientific">Cryptosporidium xiaoi</name>
    <dbReference type="NCBI Taxonomy" id="659607"/>
    <lineage>
        <taxon>Eukaryota</taxon>
        <taxon>Sar</taxon>
        <taxon>Alveolata</taxon>
        <taxon>Apicomplexa</taxon>
        <taxon>Conoidasida</taxon>
        <taxon>Coccidia</taxon>
        <taxon>Eucoccidiorida</taxon>
        <taxon>Eimeriorina</taxon>
        <taxon>Cryptosporidiidae</taxon>
        <taxon>Cryptosporidium</taxon>
    </lineage>
</organism>
<dbReference type="InterPro" id="IPR014014">
    <property type="entry name" value="RNA_helicase_DEAD_Q_motif"/>
</dbReference>
<feature type="domain" description="Helicase ATP-binding" evidence="11">
    <location>
        <begin position="237"/>
        <end position="427"/>
    </location>
</feature>
<accession>A0AAV9Y0J9</accession>
<dbReference type="EC" id="3.6.4.13" evidence="1"/>
<dbReference type="InterPro" id="IPR044763">
    <property type="entry name" value="Ded1/Dbp1_DEADc"/>
</dbReference>
<dbReference type="PROSITE" id="PS51194">
    <property type="entry name" value="HELICASE_CTER"/>
    <property type="match status" value="1"/>
</dbReference>
<evidence type="ECO:0000256" key="3">
    <source>
        <dbReference type="ARBA" id="ARBA00022801"/>
    </source>
</evidence>
<dbReference type="FunFam" id="3.40.50.300:FF:000008">
    <property type="entry name" value="ATP-dependent RNA helicase RhlB"/>
    <property type="match status" value="1"/>
</dbReference>
<dbReference type="GO" id="GO:0003723">
    <property type="term" value="F:RNA binding"/>
    <property type="evidence" value="ECO:0007669"/>
    <property type="project" value="UniProtKB-KW"/>
</dbReference>
<dbReference type="Pfam" id="PF00270">
    <property type="entry name" value="DEAD"/>
    <property type="match status" value="1"/>
</dbReference>
<evidence type="ECO:0000256" key="4">
    <source>
        <dbReference type="ARBA" id="ARBA00022806"/>
    </source>
</evidence>
<dbReference type="SUPFAM" id="SSF52540">
    <property type="entry name" value="P-loop containing nucleoside triphosphate hydrolases"/>
    <property type="match status" value="1"/>
</dbReference>
<keyword evidence="15" id="KW-1185">Reference proteome</keyword>
<reference evidence="14 15" key="1">
    <citation type="submission" date="2023-10" db="EMBL/GenBank/DDBJ databases">
        <title>Comparative genomics analysis reveals potential genetic determinants of host preference in Cryptosporidium xiaoi.</title>
        <authorList>
            <person name="Xiao L."/>
            <person name="Li J."/>
        </authorList>
    </citation>
    <scope>NUCLEOTIDE SEQUENCE [LARGE SCALE GENOMIC DNA]</scope>
    <source>
        <strain evidence="14 15">52996</strain>
    </source>
</reference>
<dbReference type="PROSITE" id="PS00039">
    <property type="entry name" value="DEAD_ATP_HELICASE"/>
    <property type="match status" value="1"/>
</dbReference>
<dbReference type="AlphaFoldDB" id="A0AAV9Y0J9"/>
<keyword evidence="3 9" id="KW-0378">Hydrolase</keyword>
<evidence type="ECO:0000259" key="13">
    <source>
        <dbReference type="PROSITE" id="PS51195"/>
    </source>
</evidence>
<comment type="similarity">
    <text evidence="9">Belongs to the DEAD box helicase family.</text>
</comment>
<dbReference type="PANTHER" id="PTHR47958">
    <property type="entry name" value="ATP-DEPENDENT RNA HELICASE DBP3"/>
    <property type="match status" value="1"/>
</dbReference>
<dbReference type="CDD" id="cd17967">
    <property type="entry name" value="DEADc_DDX3_DDX4"/>
    <property type="match status" value="1"/>
</dbReference>
<feature type="compositionally biased region" description="Low complexity" evidence="10">
    <location>
        <begin position="678"/>
        <end position="693"/>
    </location>
</feature>
<evidence type="ECO:0000256" key="9">
    <source>
        <dbReference type="RuleBase" id="RU000492"/>
    </source>
</evidence>
<protein>
    <recommendedName>
        <fullName evidence="1">RNA helicase</fullName>
        <ecNumber evidence="1">3.6.4.13</ecNumber>
    </recommendedName>
</protein>
<evidence type="ECO:0000256" key="5">
    <source>
        <dbReference type="ARBA" id="ARBA00022840"/>
    </source>
</evidence>
<dbReference type="GO" id="GO:0016787">
    <property type="term" value="F:hydrolase activity"/>
    <property type="evidence" value="ECO:0007669"/>
    <property type="project" value="UniProtKB-KW"/>
</dbReference>
<keyword evidence="2 9" id="KW-0547">Nucleotide-binding</keyword>
<dbReference type="InterPro" id="IPR027417">
    <property type="entry name" value="P-loop_NTPase"/>
</dbReference>
<dbReference type="EMBL" id="JAWDEY010000010">
    <property type="protein sequence ID" value="KAK6589894.1"/>
    <property type="molecule type" value="Genomic_DNA"/>
</dbReference>
<evidence type="ECO:0000256" key="8">
    <source>
        <dbReference type="PROSITE-ProRule" id="PRU00552"/>
    </source>
</evidence>
<gene>
    <name evidence="14" type="ORF">RS030_192974</name>
</gene>
<feature type="compositionally biased region" description="Polar residues" evidence="10">
    <location>
        <begin position="39"/>
        <end position="61"/>
    </location>
</feature>